<organism evidence="6 7">
    <name type="scientific">Bordetella genomosp. 2</name>
    <dbReference type="NCBI Taxonomy" id="1983456"/>
    <lineage>
        <taxon>Bacteria</taxon>
        <taxon>Pseudomonadati</taxon>
        <taxon>Pseudomonadota</taxon>
        <taxon>Betaproteobacteria</taxon>
        <taxon>Burkholderiales</taxon>
        <taxon>Alcaligenaceae</taxon>
        <taxon>Bordetella</taxon>
    </lineage>
</organism>
<dbReference type="PANTHER" id="PTHR30419:SF8">
    <property type="entry name" value="NITROGEN ASSIMILATION TRANSCRIPTIONAL ACTIVATOR-RELATED"/>
    <property type="match status" value="1"/>
</dbReference>
<comment type="caution">
    <text evidence="6">The sequence shown here is derived from an EMBL/GenBank/DDBJ whole genome shotgun (WGS) entry which is preliminary data.</text>
</comment>
<dbReference type="SUPFAM" id="SSF46785">
    <property type="entry name" value="Winged helix' DNA-binding domain"/>
    <property type="match status" value="1"/>
</dbReference>
<dbReference type="PANTHER" id="PTHR30419">
    <property type="entry name" value="HTH-TYPE TRANSCRIPTIONAL REGULATOR YBHD"/>
    <property type="match status" value="1"/>
</dbReference>
<dbReference type="InterPro" id="IPR000847">
    <property type="entry name" value="LysR_HTH_N"/>
</dbReference>
<dbReference type="GO" id="GO:0003700">
    <property type="term" value="F:DNA-binding transcription factor activity"/>
    <property type="evidence" value="ECO:0007669"/>
    <property type="project" value="InterPro"/>
</dbReference>
<dbReference type="InterPro" id="IPR005119">
    <property type="entry name" value="LysR_subst-bd"/>
</dbReference>
<dbReference type="EMBL" id="NEVT01000007">
    <property type="protein sequence ID" value="OZI73760.1"/>
    <property type="molecule type" value="Genomic_DNA"/>
</dbReference>
<dbReference type="InterPro" id="IPR050950">
    <property type="entry name" value="HTH-type_LysR_regulators"/>
</dbReference>
<accession>A0A261VJI0</accession>
<keyword evidence="2" id="KW-0805">Transcription regulation</keyword>
<dbReference type="FunFam" id="1.10.10.10:FF:000001">
    <property type="entry name" value="LysR family transcriptional regulator"/>
    <property type="match status" value="1"/>
</dbReference>
<dbReference type="Pfam" id="PF00126">
    <property type="entry name" value="HTH_1"/>
    <property type="match status" value="1"/>
</dbReference>
<evidence type="ECO:0000256" key="1">
    <source>
        <dbReference type="ARBA" id="ARBA00009437"/>
    </source>
</evidence>
<dbReference type="AlphaFoldDB" id="A0A261VJI0"/>
<proteinExistence type="inferred from homology"/>
<evidence type="ECO:0000313" key="6">
    <source>
        <dbReference type="EMBL" id="OZI73760.1"/>
    </source>
</evidence>
<keyword evidence="7" id="KW-1185">Reference proteome</keyword>
<evidence type="ECO:0000256" key="3">
    <source>
        <dbReference type="ARBA" id="ARBA00023125"/>
    </source>
</evidence>
<dbReference type="InterPro" id="IPR036390">
    <property type="entry name" value="WH_DNA-bd_sf"/>
</dbReference>
<dbReference type="Pfam" id="PF03466">
    <property type="entry name" value="LysR_substrate"/>
    <property type="match status" value="1"/>
</dbReference>
<dbReference type="Gene3D" id="1.10.10.10">
    <property type="entry name" value="Winged helix-like DNA-binding domain superfamily/Winged helix DNA-binding domain"/>
    <property type="match status" value="1"/>
</dbReference>
<dbReference type="PRINTS" id="PR00039">
    <property type="entry name" value="HTHLYSR"/>
</dbReference>
<dbReference type="Gene3D" id="3.40.190.290">
    <property type="match status" value="1"/>
</dbReference>
<protein>
    <recommendedName>
        <fullName evidence="5">HTH lysR-type domain-containing protein</fullName>
    </recommendedName>
</protein>
<reference evidence="7" key="1">
    <citation type="submission" date="2017-05" db="EMBL/GenBank/DDBJ databases">
        <title>Complete and WGS of Bordetella genogroups.</title>
        <authorList>
            <person name="Spilker T."/>
            <person name="Lipuma J."/>
        </authorList>
    </citation>
    <scope>NUCLEOTIDE SEQUENCE [LARGE SCALE GENOMIC DNA]</scope>
    <source>
        <strain evidence="7">AU8256</strain>
    </source>
</reference>
<evidence type="ECO:0000256" key="4">
    <source>
        <dbReference type="ARBA" id="ARBA00023163"/>
    </source>
</evidence>
<comment type="similarity">
    <text evidence="1">Belongs to the LysR transcriptional regulatory family.</text>
</comment>
<evidence type="ECO:0000259" key="5">
    <source>
        <dbReference type="PROSITE" id="PS50931"/>
    </source>
</evidence>
<sequence length="311" mass="33304">MATRTPQWDLQRLSIFMSVASAGSLKGAANALGLPQSAISRQITRLESQCNGRLFSRTGRGMVLTELGERLMPQIDRLLDQADELSGVVAESAAQPFGEVTVGALPSLYLSAIVPLFFALRDQHPGIKLRILEGSGGQIDQWLGNGEVDIGLPYRYGPSAANDADLLFDLASYLVGRPGAPLLGRDHIAFADLDGVPLVLPGRPSAVRLLLDQIARRAGISINVVFEADSTQLQKALAAGGGGYTVLPMHVVRDEIAAGKMQAVRIVEPQLRRGLVLAVTRARPASLAVRSVVALLRQHFGSEAVMRKFLD</sequence>
<dbReference type="GO" id="GO:0005829">
    <property type="term" value="C:cytosol"/>
    <property type="evidence" value="ECO:0007669"/>
    <property type="project" value="TreeGrafter"/>
</dbReference>
<name>A0A261VJI0_9BORD</name>
<dbReference type="PROSITE" id="PS50931">
    <property type="entry name" value="HTH_LYSR"/>
    <property type="match status" value="1"/>
</dbReference>
<keyword evidence="4" id="KW-0804">Transcription</keyword>
<feature type="domain" description="HTH lysR-type" evidence="5">
    <location>
        <begin position="8"/>
        <end position="65"/>
    </location>
</feature>
<evidence type="ECO:0000313" key="7">
    <source>
        <dbReference type="Proteomes" id="UP000215633"/>
    </source>
</evidence>
<dbReference type="Proteomes" id="UP000215633">
    <property type="component" value="Unassembled WGS sequence"/>
</dbReference>
<dbReference type="SUPFAM" id="SSF53850">
    <property type="entry name" value="Periplasmic binding protein-like II"/>
    <property type="match status" value="1"/>
</dbReference>
<dbReference type="GO" id="GO:0003677">
    <property type="term" value="F:DNA binding"/>
    <property type="evidence" value="ECO:0007669"/>
    <property type="project" value="UniProtKB-KW"/>
</dbReference>
<evidence type="ECO:0000256" key="2">
    <source>
        <dbReference type="ARBA" id="ARBA00023015"/>
    </source>
</evidence>
<dbReference type="InterPro" id="IPR036388">
    <property type="entry name" value="WH-like_DNA-bd_sf"/>
</dbReference>
<keyword evidence="3" id="KW-0238">DNA-binding</keyword>
<gene>
    <name evidence="6" type="ORF">CAL24_18115</name>
</gene>
<dbReference type="RefSeq" id="WP_094807474.1">
    <property type="nucleotide sequence ID" value="NZ_NEVT01000007.1"/>
</dbReference>